<dbReference type="PANTHER" id="PTHR34490:SF3">
    <property type="entry name" value="GALAXIN-LIKE ISOFORM X2"/>
    <property type="match status" value="1"/>
</dbReference>
<accession>A0A9R0AKD2</accession>
<evidence type="ECO:0000313" key="2">
    <source>
        <dbReference type="RefSeq" id="XP_042599766.1"/>
    </source>
</evidence>
<dbReference type="AlphaFoldDB" id="A0A9R0AKD2"/>
<dbReference type="InterPro" id="IPR056601">
    <property type="entry name" value="Galaxin_dom"/>
</dbReference>
<feature type="domain" description="Galaxin-like repeats" evidence="1">
    <location>
        <begin position="265"/>
        <end position="380"/>
    </location>
</feature>
<proteinExistence type="predicted"/>
<name>A0A9R0AKD2_CYPCA</name>
<dbReference type="GeneID" id="109055225"/>
<dbReference type="InterPro" id="IPR055284">
    <property type="entry name" value="Galaxin-like"/>
</dbReference>
<dbReference type="OrthoDB" id="5989849at2759"/>
<evidence type="ECO:0000259" key="1">
    <source>
        <dbReference type="Pfam" id="PF24748"/>
    </source>
</evidence>
<gene>
    <name evidence="2" type="primary">LOC109055225</name>
</gene>
<protein>
    <submittedName>
        <fullName evidence="2">Galaxin-like isoform X1</fullName>
    </submittedName>
</protein>
<sequence>MEIYTSVAYVVTVLCSVATSSAKESVHRARESHSNAGFNGQMEGSHHLHWCGNVSYKVSGSSCCNGNITLGLSQLVADCCGSVAYNPLNEICCNGSILTRSSTYAKCCGKDMYLTTTHVCCGKNNIFQWKENHSCCGEKTYDETIHCCCSNPTPVVKHKNETCCLKAKDHDKKTEHQPGSPPTRPLPILSDLICGSETYNPHKQMCCSGNLYKASALTKCCGGDAYTLSDDNVLCCNGILHLNVPEQSECVGGVIYTPANTTCQMSTRPRLGEHCCGGQTFNPRTHICCNGHSHNKMNGHFCCGSEVYDHHNQFLKCCSGHLYNLTHLSGKAECCGNLLLQNNKKICCSSSTNSIMYETKPNHHCCGHYYYNTSLWSCCAERLKPTPKPNSLRAEYRLKPLRDLIPEMCNKTVFFGKVESVALENDMRHVLLKVVWQVNMKSEKVIKDPWLHVSLDHCSFPATDNGKTYLWEKNHNGKPVLLSQPVDLTADIYMLYYVCYQKKG</sequence>
<feature type="domain" description="Galaxin-like repeats" evidence="1">
    <location>
        <begin position="51"/>
        <end position="168"/>
    </location>
</feature>
<dbReference type="Proteomes" id="UP001155660">
    <property type="component" value="Chromosome B18"/>
</dbReference>
<dbReference type="PANTHER" id="PTHR34490">
    <property type="entry name" value="PROTEIN CBG12054-RELATED"/>
    <property type="match status" value="1"/>
</dbReference>
<dbReference type="Pfam" id="PF24748">
    <property type="entry name" value="Galaxin_repeat"/>
    <property type="match status" value="2"/>
</dbReference>
<organism evidence="2">
    <name type="scientific">Cyprinus carpio</name>
    <name type="common">Common carp</name>
    <dbReference type="NCBI Taxonomy" id="7962"/>
    <lineage>
        <taxon>Eukaryota</taxon>
        <taxon>Metazoa</taxon>
        <taxon>Chordata</taxon>
        <taxon>Craniata</taxon>
        <taxon>Vertebrata</taxon>
        <taxon>Euteleostomi</taxon>
        <taxon>Actinopterygii</taxon>
        <taxon>Neopterygii</taxon>
        <taxon>Teleostei</taxon>
        <taxon>Ostariophysi</taxon>
        <taxon>Cypriniformes</taxon>
        <taxon>Cyprinidae</taxon>
        <taxon>Cyprininae</taxon>
        <taxon>Cyprinus</taxon>
    </lineage>
</organism>
<dbReference type="RefSeq" id="XP_042599766.1">
    <property type="nucleotide sequence ID" value="XM_042743832.1"/>
</dbReference>
<dbReference type="KEGG" id="ccar:109055225"/>
<reference evidence="2" key="1">
    <citation type="submission" date="2025-08" db="UniProtKB">
        <authorList>
            <consortium name="RefSeq"/>
        </authorList>
    </citation>
    <scope>IDENTIFICATION</scope>
    <source>
        <tissue evidence="2">Muscle</tissue>
    </source>
</reference>